<organism evidence="1 2">
    <name type="scientific">Catenovulum adriaticum</name>
    <dbReference type="NCBI Taxonomy" id="2984846"/>
    <lineage>
        <taxon>Bacteria</taxon>
        <taxon>Pseudomonadati</taxon>
        <taxon>Pseudomonadota</taxon>
        <taxon>Gammaproteobacteria</taxon>
        <taxon>Alteromonadales</taxon>
        <taxon>Alteromonadaceae</taxon>
        <taxon>Catenovulum</taxon>
    </lineage>
</organism>
<keyword evidence="2" id="KW-1185">Reference proteome</keyword>
<gene>
    <name evidence="1" type="ORF">OLW01_03490</name>
</gene>
<dbReference type="PANTHER" id="PTHR45458">
    <property type="entry name" value="SHORT-CHAIN DEHYDROGENASE/REDUCTASE SDR"/>
    <property type="match status" value="1"/>
</dbReference>
<dbReference type="InterPro" id="IPR052184">
    <property type="entry name" value="SDR_enzymes"/>
</dbReference>
<evidence type="ECO:0000313" key="2">
    <source>
        <dbReference type="Proteomes" id="UP001163726"/>
    </source>
</evidence>
<dbReference type="PRINTS" id="PR00081">
    <property type="entry name" value="GDHRDH"/>
</dbReference>
<dbReference type="SUPFAM" id="SSF51735">
    <property type="entry name" value="NAD(P)-binding Rossmann-fold domains"/>
    <property type="match status" value="1"/>
</dbReference>
<proteinExistence type="predicted"/>
<dbReference type="EMBL" id="CP109965">
    <property type="protein sequence ID" value="WAJ70886.1"/>
    <property type="molecule type" value="Genomic_DNA"/>
</dbReference>
<dbReference type="PANTHER" id="PTHR45458:SF1">
    <property type="entry name" value="SHORT CHAIN DEHYDROGENASE"/>
    <property type="match status" value="1"/>
</dbReference>
<name>A0ABY7ARK6_9ALTE</name>
<dbReference type="CDD" id="cd05325">
    <property type="entry name" value="carb_red_sniffer_like_SDR_c"/>
    <property type="match status" value="1"/>
</dbReference>
<dbReference type="InterPro" id="IPR036291">
    <property type="entry name" value="NAD(P)-bd_dom_sf"/>
</dbReference>
<sequence length="233" mass="25215">MQKTVLITGANRGIGLEFVKQYHSAGYQVIATTRNPLAQDGLKVFSQANPDVKVISVDISDDKQLAGLASMLKDQPIDILISNAGYYGPKGEASQFGQVNHQEWIKTFNINTIAPLKLIEAIHSNLIAGKEKKVAFLSSKMGSMADNSSGGSYIYRSSKAALNAVIKSLSVDLEKDKINVVSLHPGWVQTEMGGVNALIDTQTSVKGMTKIITKLNSKNSGEFIAYDGKKIPW</sequence>
<reference evidence="1" key="1">
    <citation type="submission" date="2022-10" db="EMBL/GenBank/DDBJ databases">
        <title>Catenovulum adriacola sp. nov. isolated in the Harbour of Susak.</title>
        <authorList>
            <person name="Schoch T."/>
            <person name="Reich S.J."/>
            <person name="Stoeferle S."/>
            <person name="Flaiz M."/>
            <person name="Kazda M."/>
            <person name="Riedel C.U."/>
            <person name="Duerre P."/>
        </authorList>
    </citation>
    <scope>NUCLEOTIDE SEQUENCE</scope>
    <source>
        <strain evidence="1">TS8</strain>
    </source>
</reference>
<accession>A0ABY7ARK6</accession>
<dbReference type="RefSeq" id="WP_268075234.1">
    <property type="nucleotide sequence ID" value="NZ_CP109965.1"/>
</dbReference>
<dbReference type="InterPro" id="IPR002347">
    <property type="entry name" value="SDR_fam"/>
</dbReference>
<protein>
    <submittedName>
        <fullName evidence="1">SDR family oxidoreductase</fullName>
    </submittedName>
</protein>
<dbReference type="Pfam" id="PF00106">
    <property type="entry name" value="adh_short"/>
    <property type="match status" value="1"/>
</dbReference>
<dbReference type="Gene3D" id="3.40.50.720">
    <property type="entry name" value="NAD(P)-binding Rossmann-like Domain"/>
    <property type="match status" value="1"/>
</dbReference>
<dbReference type="Proteomes" id="UP001163726">
    <property type="component" value="Chromosome"/>
</dbReference>
<evidence type="ECO:0000313" key="1">
    <source>
        <dbReference type="EMBL" id="WAJ70886.1"/>
    </source>
</evidence>